<accession>A0A8S1VJ68</accession>
<dbReference type="Proteomes" id="UP000683925">
    <property type="component" value="Unassembled WGS sequence"/>
</dbReference>
<organism evidence="2 3">
    <name type="scientific">Paramecium octaurelia</name>
    <dbReference type="NCBI Taxonomy" id="43137"/>
    <lineage>
        <taxon>Eukaryota</taxon>
        <taxon>Sar</taxon>
        <taxon>Alveolata</taxon>
        <taxon>Ciliophora</taxon>
        <taxon>Intramacronucleata</taxon>
        <taxon>Oligohymenophorea</taxon>
        <taxon>Peniculida</taxon>
        <taxon>Parameciidae</taxon>
        <taxon>Paramecium</taxon>
    </lineage>
</organism>
<feature type="coiled-coil region" evidence="1">
    <location>
        <begin position="65"/>
        <end position="127"/>
    </location>
</feature>
<proteinExistence type="predicted"/>
<dbReference type="EMBL" id="CAJJDP010000066">
    <property type="protein sequence ID" value="CAD8176305.1"/>
    <property type="molecule type" value="Genomic_DNA"/>
</dbReference>
<evidence type="ECO:0000313" key="3">
    <source>
        <dbReference type="Proteomes" id="UP000683925"/>
    </source>
</evidence>
<dbReference type="AlphaFoldDB" id="A0A8S1VJ68"/>
<keyword evidence="1" id="KW-0175">Coiled coil</keyword>
<evidence type="ECO:0000313" key="2">
    <source>
        <dbReference type="EMBL" id="CAD8176305.1"/>
    </source>
</evidence>
<reference evidence="2" key="1">
    <citation type="submission" date="2021-01" db="EMBL/GenBank/DDBJ databases">
        <authorList>
            <consortium name="Genoscope - CEA"/>
            <person name="William W."/>
        </authorList>
    </citation>
    <scope>NUCLEOTIDE SEQUENCE</scope>
</reference>
<dbReference type="OrthoDB" id="299916at2759"/>
<gene>
    <name evidence="2" type="ORF">POCTA_138.1.T0670020</name>
</gene>
<sequence length="168" mass="19994">MSQAIENTQECQLTLELLENVYQYLNKGNQLFQKLNPQQDMKEINKLFQKVENASICFNMICHYVDQLNFENDELLNSYQNLEQQLIQKEGETRRHISIESQLKLYAESLLESFEEFQKQLDNLNSQMIVHILMISPFQKKTFAQNNKQGQIKMRKYQPIIVKRDLSL</sequence>
<protein>
    <submittedName>
        <fullName evidence="2">Uncharacterized protein</fullName>
    </submittedName>
</protein>
<name>A0A8S1VJ68_PAROT</name>
<comment type="caution">
    <text evidence="2">The sequence shown here is derived from an EMBL/GenBank/DDBJ whole genome shotgun (WGS) entry which is preliminary data.</text>
</comment>
<evidence type="ECO:0000256" key="1">
    <source>
        <dbReference type="SAM" id="Coils"/>
    </source>
</evidence>
<keyword evidence="3" id="KW-1185">Reference proteome</keyword>